<accession>A0ABQ5AUL2</accession>
<keyword evidence="2" id="KW-1185">Reference proteome</keyword>
<organism evidence="1 2">
    <name type="scientific">Tanacetum coccineum</name>
    <dbReference type="NCBI Taxonomy" id="301880"/>
    <lineage>
        <taxon>Eukaryota</taxon>
        <taxon>Viridiplantae</taxon>
        <taxon>Streptophyta</taxon>
        <taxon>Embryophyta</taxon>
        <taxon>Tracheophyta</taxon>
        <taxon>Spermatophyta</taxon>
        <taxon>Magnoliopsida</taxon>
        <taxon>eudicotyledons</taxon>
        <taxon>Gunneridae</taxon>
        <taxon>Pentapetalae</taxon>
        <taxon>asterids</taxon>
        <taxon>campanulids</taxon>
        <taxon>Asterales</taxon>
        <taxon>Asteraceae</taxon>
        <taxon>Asteroideae</taxon>
        <taxon>Anthemideae</taxon>
        <taxon>Anthemidinae</taxon>
        <taxon>Tanacetum</taxon>
    </lineage>
</organism>
<sequence length="151" mass="17250">MVGGYGGDDGSGLDWQRQQGKPVEEVYSNSNIVEVIRTSFELGHEHKFITEVIVRRANGRIDPITESDYKNINKNGIEDMYLLCINDKVKDYRDTGLLWSFSVFIRSTIIWERVHDLQLGVKSYQQKNNLTAPTITFPGIDKKNIVNTNNV</sequence>
<dbReference type="Proteomes" id="UP001151760">
    <property type="component" value="Unassembled WGS sequence"/>
</dbReference>
<dbReference type="EMBL" id="BQNB010012545">
    <property type="protein sequence ID" value="GJT04923.1"/>
    <property type="molecule type" value="Genomic_DNA"/>
</dbReference>
<proteinExistence type="predicted"/>
<gene>
    <name evidence="1" type="ORF">Tco_0839385</name>
</gene>
<evidence type="ECO:0000313" key="1">
    <source>
        <dbReference type="EMBL" id="GJT04923.1"/>
    </source>
</evidence>
<reference evidence="1" key="2">
    <citation type="submission" date="2022-01" db="EMBL/GenBank/DDBJ databases">
        <authorList>
            <person name="Yamashiro T."/>
            <person name="Shiraishi A."/>
            <person name="Satake H."/>
            <person name="Nakayama K."/>
        </authorList>
    </citation>
    <scope>NUCLEOTIDE SEQUENCE</scope>
</reference>
<comment type="caution">
    <text evidence="1">The sequence shown here is derived from an EMBL/GenBank/DDBJ whole genome shotgun (WGS) entry which is preliminary data.</text>
</comment>
<protein>
    <submittedName>
        <fullName evidence="1">Uncharacterized protein</fullName>
    </submittedName>
</protein>
<name>A0ABQ5AUL2_9ASTR</name>
<reference evidence="1" key="1">
    <citation type="journal article" date="2022" name="Int. J. Mol. Sci.">
        <title>Draft Genome of Tanacetum Coccineum: Genomic Comparison of Closely Related Tanacetum-Family Plants.</title>
        <authorList>
            <person name="Yamashiro T."/>
            <person name="Shiraishi A."/>
            <person name="Nakayama K."/>
            <person name="Satake H."/>
        </authorList>
    </citation>
    <scope>NUCLEOTIDE SEQUENCE</scope>
</reference>
<evidence type="ECO:0000313" key="2">
    <source>
        <dbReference type="Proteomes" id="UP001151760"/>
    </source>
</evidence>